<proteinExistence type="predicted"/>
<protein>
    <submittedName>
        <fullName evidence="1">Uncharacterized protein</fullName>
    </submittedName>
</protein>
<dbReference type="AlphaFoldDB" id="A0A645FW33"/>
<name>A0A645FW33_9ZZZZ</name>
<sequence length="56" mass="6479">MNIVTAEPPFDEMVREVFRQIDRIDRGEKPESRVFVPHITDGQSIKNISELKQGQP</sequence>
<accession>A0A645FW33</accession>
<evidence type="ECO:0000313" key="1">
    <source>
        <dbReference type="EMBL" id="MPN18667.1"/>
    </source>
</evidence>
<reference evidence="1" key="1">
    <citation type="submission" date="2019-08" db="EMBL/GenBank/DDBJ databases">
        <authorList>
            <person name="Kucharzyk K."/>
            <person name="Murdoch R.W."/>
            <person name="Higgins S."/>
            <person name="Loffler F."/>
        </authorList>
    </citation>
    <scope>NUCLEOTIDE SEQUENCE</scope>
</reference>
<organism evidence="1">
    <name type="scientific">bioreactor metagenome</name>
    <dbReference type="NCBI Taxonomy" id="1076179"/>
    <lineage>
        <taxon>unclassified sequences</taxon>
        <taxon>metagenomes</taxon>
        <taxon>ecological metagenomes</taxon>
    </lineage>
</organism>
<dbReference type="EMBL" id="VSSQ01066049">
    <property type="protein sequence ID" value="MPN18667.1"/>
    <property type="molecule type" value="Genomic_DNA"/>
</dbReference>
<comment type="caution">
    <text evidence="1">The sequence shown here is derived from an EMBL/GenBank/DDBJ whole genome shotgun (WGS) entry which is preliminary data.</text>
</comment>
<gene>
    <name evidence="1" type="ORF">SDC9_166030</name>
</gene>